<evidence type="ECO:0000256" key="1">
    <source>
        <dbReference type="SAM" id="MobiDB-lite"/>
    </source>
</evidence>
<dbReference type="SUPFAM" id="SSF57903">
    <property type="entry name" value="FYVE/PHD zinc finger"/>
    <property type="match status" value="1"/>
</dbReference>
<feature type="region of interest" description="Disordered" evidence="1">
    <location>
        <begin position="456"/>
        <end position="498"/>
    </location>
</feature>
<gene>
    <name evidence="2" type="ORF">PGQ11_008837</name>
</gene>
<dbReference type="InterPro" id="IPR011011">
    <property type="entry name" value="Znf_FYVE_PHD"/>
</dbReference>
<dbReference type="Proteomes" id="UP001390339">
    <property type="component" value="Unassembled WGS sequence"/>
</dbReference>
<dbReference type="CDD" id="cd21552">
    <property type="entry name" value="VEFS-box_ctSUZ12-like"/>
    <property type="match status" value="1"/>
</dbReference>
<evidence type="ECO:0000313" key="3">
    <source>
        <dbReference type="Proteomes" id="UP001390339"/>
    </source>
</evidence>
<name>A0ABR2IGY1_9PEZI</name>
<comment type="caution">
    <text evidence="2">The sequence shown here is derived from an EMBL/GenBank/DDBJ whole genome shotgun (WGS) entry which is preliminary data.</text>
</comment>
<sequence length="766" mass="85094">MAATTPYKRDSPFLHRIWKSTIDFVSSSTNGEKPATGDQSPRPAKRRRVTDDSPGMNGFASVPALFQQPPPADSQRVLRIEVLRIWRNEGPKPATNGMANGGSPVKKDTPAIRARCKVTIFKWLPGVEMRPLYCDSQMCTIKEFCGISGVCEAVRIHLPQPFEIAAEKLFVERNDNQGFDLDDCYFILAELESFGDPNWPPRYLLNGQEDMHSQSGSPRKWSLQSQIKYAYSKGRVASQVRLRRGSGDTARILEPFWMDMDLRWTSSTMIEPIQTAESASPPDAKDSSLNGALEPLTNGHVNGRAEVLVNGQLGDEADGLVDDDELEGEATTPSRPLRNRGKPQTYNLKKLSDQARGKEPKERKKRKLGELSADGSLVTWLLPSGQRCALESWSCIHCFATHISIEQLKMHMHVHRDFKYAFDHSGRTGWRIAITNHGQQTPKSIRSYDYFEPVSADEADSEADDDESPQKTRSRSRPKSTSQIPKTVKPRETKQFIPQTSQDLYDRLSKCRLEGGSRVDEPQIDNSWLLQKHRDIIKDYSDVHPDEKEYAAEWDAFASREKATMAPHLQDVYLDFVREKANWMASTQNRMNEAMKHLAYLKARDALSEETVLEALGLARQARSGGVRHEPEAKPAATSPKIKSRSGCNVCGLSISGPNTLICSNLDCDRPMYHHDCIRDDAKIPVERGLHWRCNECYDKEKETKEAAAMAVETTAPVAATDSSNAVAANADADADAAVGTATATTTISTATAPTATAATTTTAPV</sequence>
<feature type="compositionally biased region" description="Basic and acidic residues" evidence="1">
    <location>
        <begin position="350"/>
        <end position="362"/>
    </location>
</feature>
<proteinExistence type="predicted"/>
<feature type="compositionally biased region" description="Acidic residues" evidence="1">
    <location>
        <begin position="317"/>
        <end position="328"/>
    </location>
</feature>
<feature type="compositionally biased region" description="Acidic residues" evidence="1">
    <location>
        <begin position="456"/>
        <end position="467"/>
    </location>
</feature>
<dbReference type="InterPro" id="IPR013083">
    <property type="entry name" value="Znf_RING/FYVE/PHD"/>
</dbReference>
<keyword evidence="3" id="KW-1185">Reference proteome</keyword>
<evidence type="ECO:0000313" key="2">
    <source>
        <dbReference type="EMBL" id="KAK8862602.1"/>
    </source>
</evidence>
<protein>
    <submittedName>
        <fullName evidence="2">Polycomb protein suz12-B</fullName>
    </submittedName>
</protein>
<accession>A0ABR2IGY1</accession>
<reference evidence="2 3" key="1">
    <citation type="journal article" date="2024" name="IMA Fungus">
        <title>Apiospora arundinis, a panoply of carbohydrate-active enzymes and secondary metabolites.</title>
        <authorList>
            <person name="Sorensen T."/>
            <person name="Petersen C."/>
            <person name="Muurmann A.T."/>
            <person name="Christiansen J.V."/>
            <person name="Brundto M.L."/>
            <person name="Overgaard C.K."/>
            <person name="Boysen A.T."/>
            <person name="Wollenberg R.D."/>
            <person name="Larsen T.O."/>
            <person name="Sorensen J.L."/>
            <person name="Nielsen K.L."/>
            <person name="Sondergaard T.E."/>
        </authorList>
    </citation>
    <scope>NUCLEOTIDE SEQUENCE [LARGE SCALE GENOMIC DNA]</scope>
    <source>
        <strain evidence="2 3">AAU 773</strain>
    </source>
</reference>
<dbReference type="Gene3D" id="3.30.40.10">
    <property type="entry name" value="Zinc/RING finger domain, C3HC4 (zinc finger)"/>
    <property type="match status" value="1"/>
</dbReference>
<organism evidence="2 3">
    <name type="scientific">Apiospora arundinis</name>
    <dbReference type="NCBI Taxonomy" id="335852"/>
    <lineage>
        <taxon>Eukaryota</taxon>
        <taxon>Fungi</taxon>
        <taxon>Dikarya</taxon>
        <taxon>Ascomycota</taxon>
        <taxon>Pezizomycotina</taxon>
        <taxon>Sordariomycetes</taxon>
        <taxon>Xylariomycetidae</taxon>
        <taxon>Amphisphaeriales</taxon>
        <taxon>Apiosporaceae</taxon>
        <taxon>Apiospora</taxon>
    </lineage>
</organism>
<dbReference type="EMBL" id="JAPCWZ010000005">
    <property type="protein sequence ID" value="KAK8862602.1"/>
    <property type="molecule type" value="Genomic_DNA"/>
</dbReference>
<feature type="region of interest" description="Disordered" evidence="1">
    <location>
        <begin position="274"/>
        <end position="298"/>
    </location>
</feature>
<feature type="region of interest" description="Disordered" evidence="1">
    <location>
        <begin position="25"/>
        <end position="73"/>
    </location>
</feature>
<feature type="region of interest" description="Disordered" evidence="1">
    <location>
        <begin position="317"/>
        <end position="368"/>
    </location>
</feature>